<organism evidence="1 2">
    <name type="scientific">Zophobas morio</name>
    <dbReference type="NCBI Taxonomy" id="2755281"/>
    <lineage>
        <taxon>Eukaryota</taxon>
        <taxon>Metazoa</taxon>
        <taxon>Ecdysozoa</taxon>
        <taxon>Arthropoda</taxon>
        <taxon>Hexapoda</taxon>
        <taxon>Insecta</taxon>
        <taxon>Pterygota</taxon>
        <taxon>Neoptera</taxon>
        <taxon>Endopterygota</taxon>
        <taxon>Coleoptera</taxon>
        <taxon>Polyphaga</taxon>
        <taxon>Cucujiformia</taxon>
        <taxon>Tenebrionidae</taxon>
        <taxon>Zophobas</taxon>
    </lineage>
</organism>
<dbReference type="Proteomes" id="UP001168821">
    <property type="component" value="Unassembled WGS sequence"/>
</dbReference>
<evidence type="ECO:0000313" key="1">
    <source>
        <dbReference type="EMBL" id="KAJ3649786.1"/>
    </source>
</evidence>
<sequence>MSNVLSPPIWLILTHNLPIQFEGLTHRGPGNQSWELVLLHTWPGPVQEALPRPVGSKAGLTLRLTCRFPRGLSVTLHGGIGCEHPPARACRGLTQFLNRPKACHQPGPMWQKYPVPDSQLAPVTKNSLYLVKVGVDIEQERLCVRIIVP</sequence>
<reference evidence="1" key="1">
    <citation type="journal article" date="2023" name="G3 (Bethesda)">
        <title>Whole genome assemblies of Zophobas morio and Tenebrio molitor.</title>
        <authorList>
            <person name="Kaur S."/>
            <person name="Stinson S.A."/>
            <person name="diCenzo G.C."/>
        </authorList>
    </citation>
    <scope>NUCLEOTIDE SEQUENCE</scope>
    <source>
        <strain evidence="1">QUZm001</strain>
    </source>
</reference>
<evidence type="ECO:0000313" key="2">
    <source>
        <dbReference type="Proteomes" id="UP001168821"/>
    </source>
</evidence>
<gene>
    <name evidence="1" type="ORF">Zmor_021509</name>
</gene>
<dbReference type="EMBL" id="JALNTZ010000006">
    <property type="protein sequence ID" value="KAJ3649786.1"/>
    <property type="molecule type" value="Genomic_DNA"/>
</dbReference>
<comment type="caution">
    <text evidence="1">The sequence shown here is derived from an EMBL/GenBank/DDBJ whole genome shotgun (WGS) entry which is preliminary data.</text>
</comment>
<proteinExistence type="predicted"/>
<dbReference type="AlphaFoldDB" id="A0AA38I6B0"/>
<protein>
    <submittedName>
        <fullName evidence="1">Uncharacterized protein</fullName>
    </submittedName>
</protein>
<accession>A0AA38I6B0</accession>
<keyword evidence="2" id="KW-1185">Reference proteome</keyword>
<name>A0AA38I6B0_9CUCU</name>